<dbReference type="InterPro" id="IPR006157">
    <property type="entry name" value="FolB_dom"/>
</dbReference>
<dbReference type="EC" id="4.1.2.25" evidence="6"/>
<dbReference type="SUPFAM" id="SSF55620">
    <property type="entry name" value="Tetrahydrobiopterin biosynthesis enzymes-like"/>
    <property type="match status" value="1"/>
</dbReference>
<evidence type="ECO:0000313" key="8">
    <source>
        <dbReference type="EMBL" id="MFC4361586.1"/>
    </source>
</evidence>
<dbReference type="NCBIfam" id="TIGR00525">
    <property type="entry name" value="folB"/>
    <property type="match status" value="1"/>
</dbReference>
<sequence length="123" mass="14069">MSDRIFIEGLWVETVIGVYDWERSIKQRLFFDLVLATDIRPAAAADDIDKTLNYKTLSDRVIEFSESKSHQLIETLAEQVAELIQTEFKVSWLSLKLSKPGALPRAKNVAVYIERGNLREPTT</sequence>
<dbReference type="Pfam" id="PF02152">
    <property type="entry name" value="FolB"/>
    <property type="match status" value="1"/>
</dbReference>
<proteinExistence type="inferred from homology"/>
<comment type="caution">
    <text evidence="8">The sequence shown here is derived from an EMBL/GenBank/DDBJ whole genome shotgun (WGS) entry which is preliminary data.</text>
</comment>
<evidence type="ECO:0000256" key="3">
    <source>
        <dbReference type="ARBA" id="ARBA00005708"/>
    </source>
</evidence>
<reference evidence="9" key="1">
    <citation type="journal article" date="2019" name="Int. J. Syst. Evol. Microbiol.">
        <title>The Global Catalogue of Microorganisms (GCM) 10K type strain sequencing project: providing services to taxonomists for standard genome sequencing and annotation.</title>
        <authorList>
            <consortium name="The Broad Institute Genomics Platform"/>
            <consortium name="The Broad Institute Genome Sequencing Center for Infectious Disease"/>
            <person name="Wu L."/>
            <person name="Ma J."/>
        </authorList>
    </citation>
    <scope>NUCLEOTIDE SEQUENCE [LARGE SCALE GENOMIC DNA]</scope>
    <source>
        <strain evidence="9">CECT 8570</strain>
    </source>
</reference>
<dbReference type="SMART" id="SM00905">
    <property type="entry name" value="FolB"/>
    <property type="match status" value="1"/>
</dbReference>
<evidence type="ECO:0000256" key="6">
    <source>
        <dbReference type="RuleBase" id="RU362079"/>
    </source>
</evidence>
<comment type="catalytic activity">
    <reaction evidence="1 6">
        <text>7,8-dihydroneopterin = 6-hydroxymethyl-7,8-dihydropterin + glycolaldehyde</text>
        <dbReference type="Rhea" id="RHEA:10540"/>
        <dbReference type="ChEBI" id="CHEBI:17001"/>
        <dbReference type="ChEBI" id="CHEBI:17071"/>
        <dbReference type="ChEBI" id="CHEBI:44841"/>
        <dbReference type="EC" id="4.1.2.25"/>
    </reaction>
</comment>
<evidence type="ECO:0000256" key="5">
    <source>
        <dbReference type="ARBA" id="ARBA00023239"/>
    </source>
</evidence>
<feature type="domain" description="Dihydroneopterin aldolase/epimerase" evidence="7">
    <location>
        <begin position="5"/>
        <end position="115"/>
    </location>
</feature>
<dbReference type="Proteomes" id="UP001595840">
    <property type="component" value="Unassembled WGS sequence"/>
</dbReference>
<keyword evidence="5 6" id="KW-0456">Lyase</keyword>
<dbReference type="CDD" id="cd00534">
    <property type="entry name" value="DHNA_DHNTPE"/>
    <property type="match status" value="1"/>
</dbReference>
<keyword evidence="4 6" id="KW-0289">Folate biosynthesis</keyword>
<dbReference type="PANTHER" id="PTHR42844:SF1">
    <property type="entry name" value="DIHYDRONEOPTERIN ALDOLASE 1-RELATED"/>
    <property type="match status" value="1"/>
</dbReference>
<dbReference type="PANTHER" id="PTHR42844">
    <property type="entry name" value="DIHYDRONEOPTERIN ALDOLASE 1-RELATED"/>
    <property type="match status" value="1"/>
</dbReference>
<comment type="pathway">
    <text evidence="2 6">Cofactor biosynthesis; tetrahydrofolate biosynthesis; 2-amino-4-hydroxy-6-hydroxymethyl-7,8-dihydropteridine diphosphate from 7,8-dihydroneopterin triphosphate: step 3/4.</text>
</comment>
<dbReference type="InterPro" id="IPR043133">
    <property type="entry name" value="GTP-CH-I_C/QueF"/>
</dbReference>
<evidence type="ECO:0000256" key="4">
    <source>
        <dbReference type="ARBA" id="ARBA00022909"/>
    </source>
</evidence>
<accession>A0ABV8V2E4</accession>
<keyword evidence="9" id="KW-1185">Reference proteome</keyword>
<evidence type="ECO:0000259" key="7">
    <source>
        <dbReference type="SMART" id="SM00905"/>
    </source>
</evidence>
<dbReference type="Gene3D" id="3.30.1130.10">
    <property type="match status" value="1"/>
</dbReference>
<dbReference type="NCBIfam" id="TIGR00526">
    <property type="entry name" value="folB_dom"/>
    <property type="match status" value="1"/>
</dbReference>
<gene>
    <name evidence="8" type="primary">folB</name>
    <name evidence="8" type="ORF">ACFOX3_04680</name>
</gene>
<comment type="similarity">
    <text evidence="3 6">Belongs to the DHNA family.</text>
</comment>
<evidence type="ECO:0000256" key="2">
    <source>
        <dbReference type="ARBA" id="ARBA00005013"/>
    </source>
</evidence>
<dbReference type="RefSeq" id="WP_290259479.1">
    <property type="nucleotide sequence ID" value="NZ_JAUFQG010000004.1"/>
</dbReference>
<comment type="function">
    <text evidence="6">Catalyzes the conversion of 7,8-dihydroneopterin to 6-hydroxymethyl-7,8-dihydropterin.</text>
</comment>
<organism evidence="8 9">
    <name type="scientific">Simiduia curdlanivorans</name>
    <dbReference type="NCBI Taxonomy" id="1492769"/>
    <lineage>
        <taxon>Bacteria</taxon>
        <taxon>Pseudomonadati</taxon>
        <taxon>Pseudomonadota</taxon>
        <taxon>Gammaproteobacteria</taxon>
        <taxon>Cellvibrionales</taxon>
        <taxon>Cellvibrionaceae</taxon>
        <taxon>Simiduia</taxon>
    </lineage>
</organism>
<evidence type="ECO:0000256" key="1">
    <source>
        <dbReference type="ARBA" id="ARBA00001353"/>
    </source>
</evidence>
<dbReference type="InterPro" id="IPR006156">
    <property type="entry name" value="Dihydroneopterin_aldolase"/>
</dbReference>
<protein>
    <recommendedName>
        <fullName evidence="6">7,8-dihydroneopterin aldolase</fullName>
        <ecNumber evidence="6">4.1.2.25</ecNumber>
    </recommendedName>
</protein>
<name>A0ABV8V2E4_9GAMM</name>
<evidence type="ECO:0000313" key="9">
    <source>
        <dbReference type="Proteomes" id="UP001595840"/>
    </source>
</evidence>
<dbReference type="EMBL" id="JBHSCX010000003">
    <property type="protein sequence ID" value="MFC4361586.1"/>
    <property type="molecule type" value="Genomic_DNA"/>
</dbReference>
<dbReference type="GO" id="GO:0004150">
    <property type="term" value="F:dihydroneopterin aldolase activity"/>
    <property type="evidence" value="ECO:0007669"/>
    <property type="project" value="UniProtKB-EC"/>
</dbReference>